<dbReference type="AlphaFoldDB" id="A0A2K3CZS2"/>
<reference evidence="3 4" key="1">
    <citation type="journal article" date="2007" name="Science">
        <title>The Chlamydomonas genome reveals the evolution of key animal and plant functions.</title>
        <authorList>
            <person name="Merchant S.S."/>
            <person name="Prochnik S.E."/>
            <person name="Vallon O."/>
            <person name="Harris E.H."/>
            <person name="Karpowicz S.J."/>
            <person name="Witman G.B."/>
            <person name="Terry A."/>
            <person name="Salamov A."/>
            <person name="Fritz-Laylin L.K."/>
            <person name="Marechal-Drouard L."/>
            <person name="Marshall W.F."/>
            <person name="Qu L.H."/>
            <person name="Nelson D.R."/>
            <person name="Sanderfoot A.A."/>
            <person name="Spalding M.H."/>
            <person name="Kapitonov V.V."/>
            <person name="Ren Q."/>
            <person name="Ferris P."/>
            <person name="Lindquist E."/>
            <person name="Shapiro H."/>
            <person name="Lucas S.M."/>
            <person name="Grimwood J."/>
            <person name="Schmutz J."/>
            <person name="Cardol P."/>
            <person name="Cerutti H."/>
            <person name="Chanfreau G."/>
            <person name="Chen C.L."/>
            <person name="Cognat V."/>
            <person name="Croft M.T."/>
            <person name="Dent R."/>
            <person name="Dutcher S."/>
            <person name="Fernandez E."/>
            <person name="Fukuzawa H."/>
            <person name="Gonzalez-Ballester D."/>
            <person name="Gonzalez-Halphen D."/>
            <person name="Hallmann A."/>
            <person name="Hanikenne M."/>
            <person name="Hippler M."/>
            <person name="Inwood W."/>
            <person name="Jabbari K."/>
            <person name="Kalanon M."/>
            <person name="Kuras R."/>
            <person name="Lefebvre P.A."/>
            <person name="Lemaire S.D."/>
            <person name="Lobanov A.V."/>
            <person name="Lohr M."/>
            <person name="Manuell A."/>
            <person name="Meier I."/>
            <person name="Mets L."/>
            <person name="Mittag M."/>
            <person name="Mittelmeier T."/>
            <person name="Moroney J.V."/>
            <person name="Moseley J."/>
            <person name="Napoli C."/>
            <person name="Nedelcu A.M."/>
            <person name="Niyogi K."/>
            <person name="Novoselov S.V."/>
            <person name="Paulsen I.T."/>
            <person name="Pazour G."/>
            <person name="Purton S."/>
            <person name="Ral J.P."/>
            <person name="Riano-Pachon D.M."/>
            <person name="Riekhof W."/>
            <person name="Rymarquis L."/>
            <person name="Schroda M."/>
            <person name="Stern D."/>
            <person name="Umen J."/>
            <person name="Willows R."/>
            <person name="Wilson N."/>
            <person name="Zimmer S.L."/>
            <person name="Allmer J."/>
            <person name="Balk J."/>
            <person name="Bisova K."/>
            <person name="Chen C.J."/>
            <person name="Elias M."/>
            <person name="Gendler K."/>
            <person name="Hauser C."/>
            <person name="Lamb M.R."/>
            <person name="Ledford H."/>
            <person name="Long J.C."/>
            <person name="Minagawa J."/>
            <person name="Page M.D."/>
            <person name="Pan J."/>
            <person name="Pootakham W."/>
            <person name="Roje S."/>
            <person name="Rose A."/>
            <person name="Stahlberg E."/>
            <person name="Terauchi A.M."/>
            <person name="Yang P."/>
            <person name="Ball S."/>
            <person name="Bowler C."/>
            <person name="Dieckmann C.L."/>
            <person name="Gladyshev V.N."/>
            <person name="Green P."/>
            <person name="Jorgensen R."/>
            <person name="Mayfield S."/>
            <person name="Mueller-Roeber B."/>
            <person name="Rajamani S."/>
            <person name="Sayre R.T."/>
            <person name="Brokstein P."/>
            <person name="Dubchak I."/>
            <person name="Goodstein D."/>
            <person name="Hornick L."/>
            <person name="Huang Y.W."/>
            <person name="Jhaveri J."/>
            <person name="Luo Y."/>
            <person name="Martinez D."/>
            <person name="Ngau W.C."/>
            <person name="Otillar B."/>
            <person name="Poliakov A."/>
            <person name="Porter A."/>
            <person name="Szajkowski L."/>
            <person name="Werner G."/>
            <person name="Zhou K."/>
            <person name="Grigoriev I.V."/>
            <person name="Rokhsar D.S."/>
            <person name="Grossman A.R."/>
        </authorList>
    </citation>
    <scope>NUCLEOTIDE SEQUENCE [LARGE SCALE GENOMIC DNA]</scope>
    <source>
        <strain evidence="4">CC-503</strain>
    </source>
</reference>
<evidence type="ECO:0000256" key="1">
    <source>
        <dbReference type="SAM" id="Coils"/>
    </source>
</evidence>
<name>A0A2K3CZS2_CHLRE</name>
<dbReference type="KEGG" id="cre:CHLRE_13g572650v5"/>
<dbReference type="RefSeq" id="XP_042917371.1">
    <property type="nucleotide sequence ID" value="XM_043069396.1"/>
</dbReference>
<accession>A0A2K3CZS2</accession>
<dbReference type="GeneID" id="5719169"/>
<dbReference type="PANTHER" id="PTHR45615:SF40">
    <property type="entry name" value="MYOSIN HEAVY CHAIN, NON-MUSCLE"/>
    <property type="match status" value="1"/>
</dbReference>
<feature type="coiled-coil region" evidence="1">
    <location>
        <begin position="61"/>
        <end position="123"/>
    </location>
</feature>
<feature type="region of interest" description="Disordered" evidence="2">
    <location>
        <begin position="523"/>
        <end position="561"/>
    </location>
</feature>
<evidence type="ECO:0000313" key="3">
    <source>
        <dbReference type="EMBL" id="PNW73787.1"/>
    </source>
</evidence>
<gene>
    <name evidence="3" type="ORF">CHLRE_13g572650v5</name>
</gene>
<evidence type="ECO:0000313" key="4">
    <source>
        <dbReference type="Proteomes" id="UP000006906"/>
    </source>
</evidence>
<dbReference type="OrthoDB" id="548608at2759"/>
<dbReference type="EMBL" id="CM008974">
    <property type="protein sequence ID" value="PNW73787.1"/>
    <property type="molecule type" value="Genomic_DNA"/>
</dbReference>
<keyword evidence="4" id="KW-1185">Reference proteome</keyword>
<dbReference type="PANTHER" id="PTHR45615">
    <property type="entry name" value="MYOSIN HEAVY CHAIN, NON-MUSCLE"/>
    <property type="match status" value="1"/>
</dbReference>
<feature type="region of interest" description="Disordered" evidence="2">
    <location>
        <begin position="752"/>
        <end position="788"/>
    </location>
</feature>
<keyword evidence="1" id="KW-0175">Coiled coil</keyword>
<feature type="compositionally biased region" description="Basic residues" evidence="2">
    <location>
        <begin position="475"/>
        <end position="486"/>
    </location>
</feature>
<dbReference type="PaxDb" id="3055-EDP08999"/>
<dbReference type="ExpressionAtlas" id="A0A2K3CZS2">
    <property type="expression patterns" value="baseline"/>
</dbReference>
<sequence>MSTTKAQHSTGASMHSSMTAPADARKLLSLLRAAKTQQDLTAQPARGRGLWLNTNTWQAVVKQLELQLADVEALQRQVHERDQLLAELRAEAAADRQAQQRTISELQAQIGELLGQVANLQAQLAAKTEAWEQHKRDLEAQADHLLSLLHDRQGLLADNDGLRDGLAAAQAAAAAAERRAADAEARATELQRMHEYMMGKAESGLTERDSQAMRIRDLTTALAEARHQADTYRLQLQQRSQPAEELARDLKRLQADNRRLVALLAVVPEYRVLAGEVAGDHGCHYIPLEECLMARHLVEDLHPQLLDRPVGEVPGGLAGPGRLRDPDGADPALTVVLDEQYHWVPRKALETGAALMRRMMPALPMSQLLTLVAELNKVWRDREKARLAEVAAAHAAEIKRLIATFKQRAPYEAVVAGEKLNDLKRRLKAQAAQAAALAAAAKGDQKRSEDDSKAMLHAGLSTITDLSRQVARLNTRNKKLSSKAARKRAEAEARGQPVCSSCLDRLLLPASNEAAHYLGRALGVESQPPPDAPAYPSDSAAATAGTPGVAGGGGGDNSLPFQQYQLVAPSADSEGPYHEPRLYREPVHATPTLRSHAAAAAGGGGAEHHPAWRAPAAATVRVNVVQPPASPPPPPLSNMSVWRQREAAAAAAAAAGTPTRHSAYSAMATVASGVSLTGSAPSTTLLMEPTADGLSITAFNAPAQADAGAGLAGLEAAVPERSTASLSEWRSGPVPAGGNGAEPLTVQLQMGGPGASPGRQLLLSTGGTSGAGQGQQQQQGGGGGGSILAMQAQQRGTPVRVSVRFPRHDMPGGTGTATRAMQ</sequence>
<dbReference type="Proteomes" id="UP000006906">
    <property type="component" value="Chromosome 13"/>
</dbReference>
<organism evidence="3 4">
    <name type="scientific">Chlamydomonas reinhardtii</name>
    <name type="common">Chlamydomonas smithii</name>
    <dbReference type="NCBI Taxonomy" id="3055"/>
    <lineage>
        <taxon>Eukaryota</taxon>
        <taxon>Viridiplantae</taxon>
        <taxon>Chlorophyta</taxon>
        <taxon>core chlorophytes</taxon>
        <taxon>Chlorophyceae</taxon>
        <taxon>CS clade</taxon>
        <taxon>Chlamydomonadales</taxon>
        <taxon>Chlamydomonadaceae</taxon>
        <taxon>Chlamydomonas</taxon>
    </lineage>
</organism>
<proteinExistence type="predicted"/>
<feature type="compositionally biased region" description="Low complexity" evidence="2">
    <location>
        <begin position="534"/>
        <end position="547"/>
    </location>
</feature>
<feature type="region of interest" description="Disordered" evidence="2">
    <location>
        <begin position="475"/>
        <end position="494"/>
    </location>
</feature>
<feature type="compositionally biased region" description="Gly residues" evidence="2">
    <location>
        <begin position="767"/>
        <end position="786"/>
    </location>
</feature>
<feature type="coiled-coil region" evidence="1">
    <location>
        <begin position="159"/>
        <end position="263"/>
    </location>
</feature>
<dbReference type="InParanoid" id="A0A2K3CZS2"/>
<dbReference type="Gramene" id="PNW73787">
    <property type="protein sequence ID" value="PNW73787"/>
    <property type="gene ID" value="CHLRE_13g572650v5"/>
</dbReference>
<evidence type="ECO:0000256" key="2">
    <source>
        <dbReference type="SAM" id="MobiDB-lite"/>
    </source>
</evidence>
<protein>
    <submittedName>
        <fullName evidence="3">Uncharacterized protein</fullName>
    </submittedName>
</protein>